<protein>
    <recommendedName>
        <fullName evidence="4">DUF1294 domain-containing protein</fullName>
    </recommendedName>
</protein>
<dbReference type="RefSeq" id="WP_093231102.1">
    <property type="nucleotide sequence ID" value="NZ_FORR01000017.1"/>
</dbReference>
<feature type="transmembrane region" description="Helical" evidence="1">
    <location>
        <begin position="67"/>
        <end position="90"/>
    </location>
</feature>
<evidence type="ECO:0008006" key="4">
    <source>
        <dbReference type="Google" id="ProtNLM"/>
    </source>
</evidence>
<gene>
    <name evidence="2" type="ORF">SAMN05421852_11711</name>
</gene>
<proteinExistence type="predicted"/>
<dbReference type="Proteomes" id="UP000199545">
    <property type="component" value="Unassembled WGS sequence"/>
</dbReference>
<name>A0A1I3TGW3_9BACL</name>
<evidence type="ECO:0000313" key="2">
    <source>
        <dbReference type="EMBL" id="SFJ68747.1"/>
    </source>
</evidence>
<dbReference type="EMBL" id="FORR01000017">
    <property type="protein sequence ID" value="SFJ68747.1"/>
    <property type="molecule type" value="Genomic_DNA"/>
</dbReference>
<dbReference type="InterPro" id="IPR036259">
    <property type="entry name" value="MFS_trans_sf"/>
</dbReference>
<dbReference type="OrthoDB" id="1698854at2"/>
<accession>A0A1I3TGW3</accession>
<sequence length="118" mass="14038">MHKFSWRRYEEEMEKEEQEFEELVYDIVIARLIGSIFFFGVGLIIMSNIMGFRFVKRDKLREKIAGWFWLIIMVTGGAPGILFGMIIYRHLVRSKIFRICFAVFLFLLAIEMITNSDL</sequence>
<evidence type="ECO:0000313" key="3">
    <source>
        <dbReference type="Proteomes" id="UP000199545"/>
    </source>
</evidence>
<reference evidence="2 3" key="1">
    <citation type="submission" date="2016-10" db="EMBL/GenBank/DDBJ databases">
        <authorList>
            <person name="de Groot N.N."/>
        </authorList>
    </citation>
    <scope>NUCLEOTIDE SEQUENCE [LARGE SCALE GENOMIC DNA]</scope>
    <source>
        <strain evidence="2 3">DSM 44778</strain>
    </source>
</reference>
<keyword evidence="3" id="KW-1185">Reference proteome</keyword>
<dbReference type="AlphaFoldDB" id="A0A1I3TGW3"/>
<keyword evidence="1" id="KW-0472">Membrane</keyword>
<feature type="transmembrane region" description="Helical" evidence="1">
    <location>
        <begin position="96"/>
        <end position="114"/>
    </location>
</feature>
<keyword evidence="1" id="KW-0812">Transmembrane</keyword>
<organism evidence="2 3">
    <name type="scientific">Thermoflavimicrobium dichotomicum</name>
    <dbReference type="NCBI Taxonomy" id="46223"/>
    <lineage>
        <taxon>Bacteria</taxon>
        <taxon>Bacillati</taxon>
        <taxon>Bacillota</taxon>
        <taxon>Bacilli</taxon>
        <taxon>Bacillales</taxon>
        <taxon>Thermoactinomycetaceae</taxon>
        <taxon>Thermoflavimicrobium</taxon>
    </lineage>
</organism>
<feature type="transmembrane region" description="Helical" evidence="1">
    <location>
        <begin position="23"/>
        <end position="46"/>
    </location>
</feature>
<dbReference type="SUPFAM" id="SSF103473">
    <property type="entry name" value="MFS general substrate transporter"/>
    <property type="match status" value="1"/>
</dbReference>
<evidence type="ECO:0000256" key="1">
    <source>
        <dbReference type="SAM" id="Phobius"/>
    </source>
</evidence>
<keyword evidence="1" id="KW-1133">Transmembrane helix</keyword>